<gene>
    <name evidence="1" type="ORF">L917_11207</name>
</gene>
<organism evidence="1">
    <name type="scientific">Phytophthora nicotianae</name>
    <name type="common">Potato buckeye rot agent</name>
    <name type="synonym">Phytophthora parasitica</name>
    <dbReference type="NCBI Taxonomy" id="4792"/>
    <lineage>
        <taxon>Eukaryota</taxon>
        <taxon>Sar</taxon>
        <taxon>Stramenopiles</taxon>
        <taxon>Oomycota</taxon>
        <taxon>Peronosporomycetes</taxon>
        <taxon>Peronosporales</taxon>
        <taxon>Peronosporaceae</taxon>
        <taxon>Phytophthora</taxon>
    </lineage>
</organism>
<dbReference type="Proteomes" id="UP000054423">
    <property type="component" value="Unassembled WGS sequence"/>
</dbReference>
<reference evidence="1" key="1">
    <citation type="submission" date="2013-11" db="EMBL/GenBank/DDBJ databases">
        <title>The Genome Sequence of Phytophthora parasitica CHvinca01.</title>
        <authorList>
            <consortium name="The Broad Institute Genomics Platform"/>
            <person name="Russ C."/>
            <person name="Tyler B."/>
            <person name="Panabieres F."/>
            <person name="Shan W."/>
            <person name="Tripathy S."/>
            <person name="Grunwald N."/>
            <person name="Machado M."/>
            <person name="Johnson C.S."/>
            <person name="Arredondo F."/>
            <person name="Hong C."/>
            <person name="Coffey M."/>
            <person name="Young S.K."/>
            <person name="Zeng Q."/>
            <person name="Gargeya S."/>
            <person name="Fitzgerald M."/>
            <person name="Abouelleil A."/>
            <person name="Alvarado L."/>
            <person name="Chapman S.B."/>
            <person name="Gainer-Dewar J."/>
            <person name="Goldberg J."/>
            <person name="Griggs A."/>
            <person name="Gujja S."/>
            <person name="Hansen M."/>
            <person name="Howarth C."/>
            <person name="Imamovic A."/>
            <person name="Ireland A."/>
            <person name="Larimer J."/>
            <person name="McCowan C."/>
            <person name="Murphy C."/>
            <person name="Pearson M."/>
            <person name="Poon T.W."/>
            <person name="Priest M."/>
            <person name="Roberts A."/>
            <person name="Saif S."/>
            <person name="Shea T."/>
            <person name="Sykes S."/>
            <person name="Wortman J."/>
            <person name="Nusbaum C."/>
            <person name="Birren B."/>
        </authorList>
    </citation>
    <scope>NUCLEOTIDE SEQUENCE [LARGE SCALE GENOMIC DNA]</scope>
    <source>
        <strain evidence="1">CHvinca01</strain>
    </source>
</reference>
<name>W2KZC5_PHYNI</name>
<evidence type="ECO:0000313" key="1">
    <source>
        <dbReference type="EMBL" id="ETL89949.1"/>
    </source>
</evidence>
<dbReference type="AlphaFoldDB" id="W2KZC5"/>
<sequence length="100" mass="11454">MRRSAATRAVGDADVALVCACVVCPAHFIHHSEGQRSRCQVVQYGGDTERLMQTWGPKQAVFNGLISRYHLYQKPSSSGRRTMKWRVRRGHLLCLREARW</sequence>
<accession>W2KZC5</accession>
<dbReference type="EMBL" id="KI680422">
    <property type="protein sequence ID" value="ETL89949.1"/>
    <property type="molecule type" value="Genomic_DNA"/>
</dbReference>
<protein>
    <submittedName>
        <fullName evidence="1">Uncharacterized protein</fullName>
    </submittedName>
</protein>
<proteinExistence type="predicted"/>